<accession>A0A366EEW6</accession>
<evidence type="ECO:0000256" key="1">
    <source>
        <dbReference type="SAM" id="MobiDB-lite"/>
    </source>
</evidence>
<feature type="region of interest" description="Disordered" evidence="1">
    <location>
        <begin position="1"/>
        <end position="38"/>
    </location>
</feature>
<dbReference type="AlphaFoldDB" id="A0A366EEW6"/>
<dbReference type="Proteomes" id="UP000253529">
    <property type="component" value="Unassembled WGS sequence"/>
</dbReference>
<organism evidence="2 3">
    <name type="scientific">Roseiarcus fermentans</name>
    <dbReference type="NCBI Taxonomy" id="1473586"/>
    <lineage>
        <taxon>Bacteria</taxon>
        <taxon>Pseudomonadati</taxon>
        <taxon>Pseudomonadota</taxon>
        <taxon>Alphaproteobacteria</taxon>
        <taxon>Hyphomicrobiales</taxon>
        <taxon>Roseiarcaceae</taxon>
        <taxon>Roseiarcus</taxon>
    </lineage>
</organism>
<comment type="caution">
    <text evidence="2">The sequence shown here is derived from an EMBL/GenBank/DDBJ whole genome shotgun (WGS) entry which is preliminary data.</text>
</comment>
<keyword evidence="3" id="KW-1185">Reference proteome</keyword>
<proteinExistence type="predicted"/>
<evidence type="ECO:0000313" key="3">
    <source>
        <dbReference type="Proteomes" id="UP000253529"/>
    </source>
</evidence>
<protein>
    <submittedName>
        <fullName evidence="2">Uncharacterized protein</fullName>
    </submittedName>
</protein>
<sequence>MRANQSGCGSERGDGGVGLRQRRRGTQAGGAGGDGGGPYGGGASYVDEAFSAAILLSGAQSGDGQVVITSMATSAPELSTWALMATGFASLGLAGLGRGRRAAAA</sequence>
<dbReference type="EMBL" id="QNRK01000061">
    <property type="protein sequence ID" value="RBP00961.1"/>
    <property type="molecule type" value="Genomic_DNA"/>
</dbReference>
<gene>
    <name evidence="2" type="ORF">DFR50_1611</name>
</gene>
<evidence type="ECO:0000313" key="2">
    <source>
        <dbReference type="EMBL" id="RBP00961.1"/>
    </source>
</evidence>
<feature type="compositionally biased region" description="Gly residues" evidence="1">
    <location>
        <begin position="27"/>
        <end position="38"/>
    </location>
</feature>
<name>A0A366EEW6_9HYPH</name>
<reference evidence="2 3" key="1">
    <citation type="submission" date="2018-06" db="EMBL/GenBank/DDBJ databases">
        <title>Genomic Encyclopedia of Type Strains, Phase IV (KMG-IV): sequencing the most valuable type-strain genomes for metagenomic binning, comparative biology and taxonomic classification.</title>
        <authorList>
            <person name="Goeker M."/>
        </authorList>
    </citation>
    <scope>NUCLEOTIDE SEQUENCE [LARGE SCALE GENOMIC DNA]</scope>
    <source>
        <strain evidence="2 3">DSM 24875</strain>
    </source>
</reference>